<dbReference type="PANTHER" id="PTHR42954:SF2">
    <property type="entry name" value="FE(2+) TRANSPORT PROTEIN A"/>
    <property type="match status" value="1"/>
</dbReference>
<keyword evidence="1" id="KW-0408">Iron</keyword>
<dbReference type="PANTHER" id="PTHR42954">
    <property type="entry name" value="FE(2+) TRANSPORT PROTEIN A"/>
    <property type="match status" value="1"/>
</dbReference>
<evidence type="ECO:0000256" key="1">
    <source>
        <dbReference type="ARBA" id="ARBA00023004"/>
    </source>
</evidence>
<dbReference type="SMART" id="SM00899">
    <property type="entry name" value="FeoA"/>
    <property type="match status" value="1"/>
</dbReference>
<sequence length="74" mass="8099">MKLALAELKIGQKATILDVNTEEIPLKLLEMGCLPGNTAELIQIAPLGDPLYFNINDSHVAIRIETAQQIEVTL</sequence>
<comment type="caution">
    <text evidence="3">The sequence shown here is derived from an EMBL/GenBank/DDBJ whole genome shotgun (WGS) entry which is preliminary data.</text>
</comment>
<dbReference type="GO" id="GO:0046914">
    <property type="term" value="F:transition metal ion binding"/>
    <property type="evidence" value="ECO:0007669"/>
    <property type="project" value="InterPro"/>
</dbReference>
<gene>
    <name evidence="3" type="ORF">EQG61_03080</name>
</gene>
<evidence type="ECO:0000313" key="4">
    <source>
        <dbReference type="Proteomes" id="UP000289857"/>
    </source>
</evidence>
<dbReference type="Pfam" id="PF04023">
    <property type="entry name" value="FeoA"/>
    <property type="match status" value="1"/>
</dbReference>
<protein>
    <submittedName>
        <fullName evidence="3">Ferrous iron transport protein A</fullName>
    </submittedName>
</protein>
<evidence type="ECO:0000313" key="3">
    <source>
        <dbReference type="EMBL" id="RXR24446.1"/>
    </source>
</evidence>
<evidence type="ECO:0000259" key="2">
    <source>
        <dbReference type="SMART" id="SM00899"/>
    </source>
</evidence>
<keyword evidence="4" id="KW-1185">Reference proteome</keyword>
<accession>A0A4Q1KCR9</accession>
<dbReference type="InterPro" id="IPR008988">
    <property type="entry name" value="Transcriptional_repressor_C"/>
</dbReference>
<dbReference type="AlphaFoldDB" id="A0A4Q1KCR9"/>
<dbReference type="EMBL" id="SBKN01000001">
    <property type="protein sequence ID" value="RXR24446.1"/>
    <property type="molecule type" value="Genomic_DNA"/>
</dbReference>
<dbReference type="InterPro" id="IPR038157">
    <property type="entry name" value="FeoA_core_dom"/>
</dbReference>
<proteinExistence type="predicted"/>
<dbReference type="InterPro" id="IPR007167">
    <property type="entry name" value="Fe-transptr_FeoA-like"/>
</dbReference>
<feature type="domain" description="Ferrous iron transporter FeoA-like" evidence="2">
    <location>
        <begin position="3"/>
        <end position="74"/>
    </location>
</feature>
<organism evidence="3 4">
    <name type="scientific">Flavobacterium stagni</name>
    <dbReference type="NCBI Taxonomy" id="2506421"/>
    <lineage>
        <taxon>Bacteria</taxon>
        <taxon>Pseudomonadati</taxon>
        <taxon>Bacteroidota</taxon>
        <taxon>Flavobacteriia</taxon>
        <taxon>Flavobacteriales</taxon>
        <taxon>Flavobacteriaceae</taxon>
        <taxon>Flavobacterium</taxon>
    </lineage>
</organism>
<dbReference type="RefSeq" id="WP_129460422.1">
    <property type="nucleotide sequence ID" value="NZ_SBKN01000001.1"/>
</dbReference>
<name>A0A4Q1KCR9_9FLAO</name>
<dbReference type="Gene3D" id="2.30.30.90">
    <property type="match status" value="1"/>
</dbReference>
<dbReference type="SUPFAM" id="SSF50037">
    <property type="entry name" value="C-terminal domain of transcriptional repressors"/>
    <property type="match status" value="1"/>
</dbReference>
<dbReference type="InterPro" id="IPR052713">
    <property type="entry name" value="FeoA"/>
</dbReference>
<dbReference type="OrthoDB" id="9811076at2"/>
<dbReference type="Proteomes" id="UP000289857">
    <property type="component" value="Unassembled WGS sequence"/>
</dbReference>
<reference evidence="4" key="1">
    <citation type="submission" date="2019-01" db="EMBL/GenBank/DDBJ databases">
        <title>Cytophagaceae bacterium strain CAR-16.</title>
        <authorList>
            <person name="Chen W.-M."/>
        </authorList>
    </citation>
    <scope>NUCLEOTIDE SEQUENCE [LARGE SCALE GENOMIC DNA]</scope>
    <source>
        <strain evidence="4">WWJ-16</strain>
    </source>
</reference>